<keyword evidence="11" id="KW-1185">Reference proteome</keyword>
<dbReference type="EMBL" id="JAPDOD010000024">
    <property type="protein sequence ID" value="MDA0163330.1"/>
    <property type="molecule type" value="Genomic_DNA"/>
</dbReference>
<evidence type="ECO:0000313" key="11">
    <source>
        <dbReference type="Proteomes" id="UP001149140"/>
    </source>
</evidence>
<dbReference type="InterPro" id="IPR018063">
    <property type="entry name" value="SAM_MeTrfase_RsmI_CS"/>
</dbReference>
<dbReference type="PANTHER" id="PTHR46111">
    <property type="entry name" value="RIBOSOMAL RNA SMALL SUBUNIT METHYLTRANSFERASE I"/>
    <property type="match status" value="1"/>
</dbReference>
<dbReference type="InterPro" id="IPR008189">
    <property type="entry name" value="rRNA_ssu_MeTfrase_I"/>
</dbReference>
<dbReference type="Pfam" id="PF23016">
    <property type="entry name" value="RsmI_C"/>
    <property type="match status" value="1"/>
</dbReference>
<comment type="catalytic activity">
    <reaction evidence="6">
        <text>cytidine(1402) in 16S rRNA + S-adenosyl-L-methionine = 2'-O-methylcytidine(1402) in 16S rRNA + S-adenosyl-L-homocysteine + H(+)</text>
        <dbReference type="Rhea" id="RHEA:42924"/>
        <dbReference type="Rhea" id="RHEA-COMP:10285"/>
        <dbReference type="Rhea" id="RHEA-COMP:10286"/>
        <dbReference type="ChEBI" id="CHEBI:15378"/>
        <dbReference type="ChEBI" id="CHEBI:57856"/>
        <dbReference type="ChEBI" id="CHEBI:59789"/>
        <dbReference type="ChEBI" id="CHEBI:74495"/>
        <dbReference type="ChEBI" id="CHEBI:82748"/>
        <dbReference type="EC" id="2.1.1.198"/>
    </reaction>
</comment>
<dbReference type="InterPro" id="IPR014777">
    <property type="entry name" value="4pyrrole_Mease_sub1"/>
</dbReference>
<evidence type="ECO:0000256" key="3">
    <source>
        <dbReference type="ARBA" id="ARBA00022603"/>
    </source>
</evidence>
<dbReference type="GO" id="GO:0070677">
    <property type="term" value="F:rRNA (cytosine-2'-O-)-methyltransferase activity"/>
    <property type="evidence" value="ECO:0007669"/>
    <property type="project" value="UniProtKB-UniRule"/>
</dbReference>
<feature type="domain" description="RsmI HTH" evidence="9">
    <location>
        <begin position="245"/>
        <end position="282"/>
    </location>
</feature>
<dbReference type="InterPro" id="IPR053910">
    <property type="entry name" value="RsmI_HTH"/>
</dbReference>
<protein>
    <recommendedName>
        <fullName evidence="6">Ribosomal RNA small subunit methyltransferase I</fullName>
        <ecNumber evidence="6">2.1.1.198</ecNumber>
    </recommendedName>
    <alternativeName>
        <fullName evidence="6">16S rRNA 2'-O-ribose C1402 methyltransferase</fullName>
    </alternativeName>
    <alternativeName>
        <fullName evidence="6">rRNA (cytidine-2'-O-)-methyltransferase RsmI</fullName>
    </alternativeName>
</protein>
<dbReference type="InterPro" id="IPR014776">
    <property type="entry name" value="4pyrrole_Mease_sub2"/>
</dbReference>
<dbReference type="InterPro" id="IPR000878">
    <property type="entry name" value="4pyrrol_Mease"/>
</dbReference>
<name>A0A9X3MVI4_9ACTN</name>
<dbReference type="SUPFAM" id="SSF53790">
    <property type="entry name" value="Tetrapyrrole methylase"/>
    <property type="match status" value="1"/>
</dbReference>
<feature type="domain" description="Tetrapyrrole methylase" evidence="8">
    <location>
        <begin position="24"/>
        <end position="219"/>
    </location>
</feature>
<dbReference type="HAMAP" id="MF_01877">
    <property type="entry name" value="16SrRNA_methyltr_I"/>
    <property type="match status" value="1"/>
</dbReference>
<keyword evidence="2 6" id="KW-0698">rRNA processing</keyword>
<dbReference type="PROSITE" id="PS01296">
    <property type="entry name" value="RSMI"/>
    <property type="match status" value="1"/>
</dbReference>
<reference evidence="10" key="1">
    <citation type="submission" date="2022-10" db="EMBL/GenBank/DDBJ databases">
        <title>The WGS of Solirubrobacter ginsenosidimutans DSM 21036.</title>
        <authorList>
            <person name="Jiang Z."/>
        </authorList>
    </citation>
    <scope>NUCLEOTIDE SEQUENCE</scope>
    <source>
        <strain evidence="10">DSM 21036</strain>
    </source>
</reference>
<dbReference type="FunFam" id="3.40.1010.10:FF:000007">
    <property type="entry name" value="Ribosomal RNA small subunit methyltransferase I"/>
    <property type="match status" value="1"/>
</dbReference>
<dbReference type="GO" id="GO:0005737">
    <property type="term" value="C:cytoplasm"/>
    <property type="evidence" value="ECO:0007669"/>
    <property type="project" value="UniProtKB-SubCell"/>
</dbReference>
<dbReference type="PANTHER" id="PTHR46111:SF1">
    <property type="entry name" value="RIBOSOMAL RNA SMALL SUBUNIT METHYLTRANSFERASE I"/>
    <property type="match status" value="1"/>
</dbReference>
<evidence type="ECO:0000313" key="10">
    <source>
        <dbReference type="EMBL" id="MDA0163330.1"/>
    </source>
</evidence>
<dbReference type="Gene3D" id="3.40.1010.10">
    <property type="entry name" value="Cobalt-precorrin-4 Transmethylase, Domain 1"/>
    <property type="match status" value="1"/>
</dbReference>
<dbReference type="Gene3D" id="3.30.950.10">
    <property type="entry name" value="Methyltransferase, Cobalt-precorrin-4 Transmethylase, Domain 2"/>
    <property type="match status" value="1"/>
</dbReference>
<comment type="subcellular location">
    <subcellularLocation>
        <location evidence="6">Cytoplasm</location>
    </subcellularLocation>
</comment>
<dbReference type="CDD" id="cd11648">
    <property type="entry name" value="RsmI"/>
    <property type="match status" value="1"/>
</dbReference>
<evidence type="ECO:0000256" key="2">
    <source>
        <dbReference type="ARBA" id="ARBA00022552"/>
    </source>
</evidence>
<keyword evidence="4 6" id="KW-0808">Transferase</keyword>
<dbReference type="InterPro" id="IPR035996">
    <property type="entry name" value="4pyrrol_Methylase_sf"/>
</dbReference>
<gene>
    <name evidence="6 10" type="primary">rsmI</name>
    <name evidence="10" type="ORF">OM076_23850</name>
</gene>
<evidence type="ECO:0000256" key="5">
    <source>
        <dbReference type="ARBA" id="ARBA00022691"/>
    </source>
</evidence>
<comment type="similarity">
    <text evidence="6">Belongs to the methyltransferase superfamily. RsmI family.</text>
</comment>
<comment type="caution">
    <text evidence="10">The sequence shown here is derived from an EMBL/GenBank/DDBJ whole genome shotgun (WGS) entry which is preliminary data.</text>
</comment>
<proteinExistence type="inferred from homology"/>
<keyword evidence="3 6" id="KW-0489">Methyltransferase</keyword>
<feature type="compositionally biased region" description="Low complexity" evidence="7">
    <location>
        <begin position="1"/>
        <end position="17"/>
    </location>
</feature>
<evidence type="ECO:0000259" key="8">
    <source>
        <dbReference type="Pfam" id="PF00590"/>
    </source>
</evidence>
<organism evidence="10 11">
    <name type="scientific">Solirubrobacter ginsenosidimutans</name>
    <dbReference type="NCBI Taxonomy" id="490573"/>
    <lineage>
        <taxon>Bacteria</taxon>
        <taxon>Bacillati</taxon>
        <taxon>Actinomycetota</taxon>
        <taxon>Thermoleophilia</taxon>
        <taxon>Solirubrobacterales</taxon>
        <taxon>Solirubrobacteraceae</taxon>
        <taxon>Solirubrobacter</taxon>
    </lineage>
</organism>
<evidence type="ECO:0000256" key="4">
    <source>
        <dbReference type="ARBA" id="ARBA00022679"/>
    </source>
</evidence>
<comment type="function">
    <text evidence="6">Catalyzes the 2'-O-methylation of the ribose of cytidine 1402 (C1402) in 16S rRNA.</text>
</comment>
<keyword evidence="1 6" id="KW-0963">Cytoplasm</keyword>
<dbReference type="RefSeq" id="WP_270042574.1">
    <property type="nucleotide sequence ID" value="NZ_JAPDOD010000024.1"/>
</dbReference>
<evidence type="ECO:0000256" key="1">
    <source>
        <dbReference type="ARBA" id="ARBA00022490"/>
    </source>
</evidence>
<evidence type="ECO:0000256" key="6">
    <source>
        <dbReference type="HAMAP-Rule" id="MF_01877"/>
    </source>
</evidence>
<dbReference type="Proteomes" id="UP001149140">
    <property type="component" value="Unassembled WGS sequence"/>
</dbReference>
<sequence length="286" mass="29711">MTEPMGSSPEPSAPARPRGADGRLVVCPTPIGNLEDVTLRVLAALREADVVACEDTRHTRVLLDRYGVSAKLVSYHEHNERARAAELVEQMLAGAVVALVSDAGMPLVSDPGFPLVQGCVAAGLAVEVLPGPSSALTALVASALPSDVWRFAGFLPRKRGALEAVLMTPETLVAFESPRRIGASLAVLAELDPQRPVAVCRELTKIHEEIVRGTASELAAKYAAEDARGEIVVVIGGAPAPTGLDPAAVEAVRTLVEAGARAKTAAKVVAELTGAPANALYREVAT</sequence>
<dbReference type="EC" id="2.1.1.198" evidence="6"/>
<feature type="region of interest" description="Disordered" evidence="7">
    <location>
        <begin position="1"/>
        <end position="21"/>
    </location>
</feature>
<dbReference type="NCBIfam" id="TIGR00096">
    <property type="entry name" value="16S rRNA (cytidine(1402)-2'-O)-methyltransferase"/>
    <property type="match status" value="1"/>
</dbReference>
<evidence type="ECO:0000256" key="7">
    <source>
        <dbReference type="SAM" id="MobiDB-lite"/>
    </source>
</evidence>
<keyword evidence="5 6" id="KW-0949">S-adenosyl-L-methionine</keyword>
<evidence type="ECO:0000259" key="9">
    <source>
        <dbReference type="Pfam" id="PF23016"/>
    </source>
</evidence>
<accession>A0A9X3MVI4</accession>
<dbReference type="AlphaFoldDB" id="A0A9X3MVI4"/>
<dbReference type="Pfam" id="PF00590">
    <property type="entry name" value="TP_methylase"/>
    <property type="match status" value="1"/>
</dbReference>
<dbReference type="PIRSF" id="PIRSF005917">
    <property type="entry name" value="MTase_YraL"/>
    <property type="match status" value="1"/>
</dbReference>